<keyword evidence="1" id="KW-1133">Transmembrane helix</keyword>
<organism evidence="2 3">
    <name type="scientific">Sphingomonas cremea</name>
    <dbReference type="NCBI Taxonomy" id="2904799"/>
    <lineage>
        <taxon>Bacteria</taxon>
        <taxon>Pseudomonadati</taxon>
        <taxon>Pseudomonadota</taxon>
        <taxon>Alphaproteobacteria</taxon>
        <taxon>Sphingomonadales</taxon>
        <taxon>Sphingomonadaceae</taxon>
        <taxon>Sphingomonas</taxon>
    </lineage>
</organism>
<gene>
    <name evidence="2" type="ORF">LVY65_12445</name>
</gene>
<evidence type="ECO:0000313" key="3">
    <source>
        <dbReference type="Proteomes" id="UP001139410"/>
    </source>
</evidence>
<dbReference type="EMBL" id="JAKFGM010000003">
    <property type="protein sequence ID" value="MCF2515866.1"/>
    <property type="molecule type" value="Genomic_DNA"/>
</dbReference>
<accession>A0A9X1QLF7</accession>
<keyword evidence="3" id="KW-1185">Reference proteome</keyword>
<name>A0A9X1QLF7_9SPHN</name>
<protein>
    <submittedName>
        <fullName evidence="2">Uncharacterized protein</fullName>
    </submittedName>
</protein>
<dbReference type="AlphaFoldDB" id="A0A9X1QLF7"/>
<evidence type="ECO:0000313" key="2">
    <source>
        <dbReference type="EMBL" id="MCF2515866.1"/>
    </source>
</evidence>
<comment type="caution">
    <text evidence="2">The sequence shown here is derived from an EMBL/GenBank/DDBJ whole genome shotgun (WGS) entry which is preliminary data.</text>
</comment>
<reference evidence="2" key="1">
    <citation type="submission" date="2022-01" db="EMBL/GenBank/DDBJ databases">
        <authorList>
            <person name="Jo J.-H."/>
            <person name="Im W.-T."/>
        </authorList>
    </citation>
    <scope>NUCLEOTIDE SEQUENCE</scope>
    <source>
        <strain evidence="2">G124</strain>
    </source>
</reference>
<dbReference type="RefSeq" id="WP_235068572.1">
    <property type="nucleotide sequence ID" value="NZ_JAKFGM010000003.1"/>
</dbReference>
<evidence type="ECO:0000256" key="1">
    <source>
        <dbReference type="SAM" id="Phobius"/>
    </source>
</evidence>
<sequence>MARPLSTGKKSVNLATPEVRVSKIRCDPPPVVKEKIVLDPDERDQWNVVVGVLAFTLAIFVIILAVSSYTDHSPRQYTVQV</sequence>
<keyword evidence="1" id="KW-0812">Transmembrane</keyword>
<proteinExistence type="predicted"/>
<feature type="transmembrane region" description="Helical" evidence="1">
    <location>
        <begin position="46"/>
        <end position="66"/>
    </location>
</feature>
<keyword evidence="1" id="KW-0472">Membrane</keyword>
<dbReference type="Proteomes" id="UP001139410">
    <property type="component" value="Unassembled WGS sequence"/>
</dbReference>